<comment type="subunit">
    <text evidence="8">Monomer.</text>
</comment>
<evidence type="ECO:0000256" key="2">
    <source>
        <dbReference type="ARBA" id="ARBA00022490"/>
    </source>
</evidence>
<dbReference type="GO" id="GO:0005737">
    <property type="term" value="C:cytoplasm"/>
    <property type="evidence" value="ECO:0007669"/>
    <property type="project" value="UniProtKB-SubCell"/>
</dbReference>
<gene>
    <name evidence="8" type="primary">gltX</name>
    <name evidence="11" type="ORF">GGR16_000564</name>
</gene>
<dbReference type="Gene3D" id="3.40.50.620">
    <property type="entry name" value="HUPs"/>
    <property type="match status" value="1"/>
</dbReference>
<dbReference type="InterPro" id="IPR008925">
    <property type="entry name" value="aa_tRNA-synth_I_cd-bd_sf"/>
</dbReference>
<evidence type="ECO:0000259" key="10">
    <source>
        <dbReference type="Pfam" id="PF19269"/>
    </source>
</evidence>
<dbReference type="RefSeq" id="WP_425486552.1">
    <property type="nucleotide sequence ID" value="NZ_JACIEN010000001.1"/>
</dbReference>
<dbReference type="SUPFAM" id="SSF52374">
    <property type="entry name" value="Nucleotidylyl transferase"/>
    <property type="match status" value="1"/>
</dbReference>
<dbReference type="SUPFAM" id="SSF48163">
    <property type="entry name" value="An anticodon-binding domain of class I aminoacyl-tRNA synthetases"/>
    <property type="match status" value="1"/>
</dbReference>
<dbReference type="PANTHER" id="PTHR43311:SF2">
    <property type="entry name" value="GLUTAMATE--TRNA LIGASE, MITOCHONDRIAL-RELATED"/>
    <property type="match status" value="1"/>
</dbReference>
<organism evidence="11 12">
    <name type="scientific">Chelatococcus caeni</name>
    <dbReference type="NCBI Taxonomy" id="1348468"/>
    <lineage>
        <taxon>Bacteria</taxon>
        <taxon>Pseudomonadati</taxon>
        <taxon>Pseudomonadota</taxon>
        <taxon>Alphaproteobacteria</taxon>
        <taxon>Hyphomicrobiales</taxon>
        <taxon>Chelatococcaceae</taxon>
        <taxon>Chelatococcus</taxon>
    </lineage>
</organism>
<dbReference type="PRINTS" id="PR00987">
    <property type="entry name" value="TRNASYNTHGLU"/>
</dbReference>
<evidence type="ECO:0000256" key="5">
    <source>
        <dbReference type="ARBA" id="ARBA00022840"/>
    </source>
</evidence>
<dbReference type="InterPro" id="IPR001412">
    <property type="entry name" value="aa-tRNA-synth_I_CS"/>
</dbReference>
<evidence type="ECO:0000256" key="1">
    <source>
        <dbReference type="ARBA" id="ARBA00007894"/>
    </source>
</evidence>
<dbReference type="EMBL" id="JACIEN010000001">
    <property type="protein sequence ID" value="MBB4015558.1"/>
    <property type="molecule type" value="Genomic_DNA"/>
</dbReference>
<dbReference type="Gene3D" id="1.10.10.350">
    <property type="match status" value="1"/>
</dbReference>
<evidence type="ECO:0000256" key="6">
    <source>
        <dbReference type="ARBA" id="ARBA00022917"/>
    </source>
</evidence>
<dbReference type="InterPro" id="IPR045462">
    <property type="entry name" value="aa-tRNA-synth_I_cd-bd"/>
</dbReference>
<reference evidence="11 12" key="1">
    <citation type="submission" date="2020-08" db="EMBL/GenBank/DDBJ databases">
        <title>Genomic Encyclopedia of Type Strains, Phase IV (KMG-IV): sequencing the most valuable type-strain genomes for metagenomic binning, comparative biology and taxonomic classification.</title>
        <authorList>
            <person name="Goeker M."/>
        </authorList>
    </citation>
    <scope>NUCLEOTIDE SEQUENCE [LARGE SCALE GENOMIC DNA]</scope>
    <source>
        <strain evidence="11 12">DSM 103737</strain>
    </source>
</reference>
<dbReference type="GO" id="GO:0004818">
    <property type="term" value="F:glutamate-tRNA ligase activity"/>
    <property type="evidence" value="ECO:0007669"/>
    <property type="project" value="UniProtKB-UniRule"/>
</dbReference>
<dbReference type="PROSITE" id="PS00178">
    <property type="entry name" value="AA_TRNA_LIGASE_I"/>
    <property type="match status" value="1"/>
</dbReference>
<evidence type="ECO:0000256" key="7">
    <source>
        <dbReference type="ARBA" id="ARBA00023146"/>
    </source>
</evidence>
<keyword evidence="2 8" id="KW-0963">Cytoplasm</keyword>
<protein>
    <recommendedName>
        <fullName evidence="8">Glutamate--tRNA ligase</fullName>
        <ecNumber evidence="8">6.1.1.17</ecNumber>
    </recommendedName>
    <alternativeName>
        <fullName evidence="8">Glutamyl-tRNA synthetase</fullName>
        <shortName evidence="8">GluRS</shortName>
    </alternativeName>
</protein>
<dbReference type="GO" id="GO:0005524">
    <property type="term" value="F:ATP binding"/>
    <property type="evidence" value="ECO:0007669"/>
    <property type="project" value="UniProtKB-UniRule"/>
</dbReference>
<dbReference type="EC" id="6.1.1.17" evidence="8"/>
<dbReference type="Pfam" id="PF00749">
    <property type="entry name" value="tRNA-synt_1c"/>
    <property type="match status" value="1"/>
</dbReference>
<feature type="short sequence motif" description="'HIGH' region" evidence="8">
    <location>
        <begin position="10"/>
        <end position="20"/>
    </location>
</feature>
<evidence type="ECO:0000256" key="8">
    <source>
        <dbReference type="HAMAP-Rule" id="MF_00022"/>
    </source>
</evidence>
<feature type="short sequence motif" description="'KMSKS' region" evidence="8">
    <location>
        <begin position="241"/>
        <end position="245"/>
    </location>
</feature>
<keyword evidence="12" id="KW-1185">Reference proteome</keyword>
<comment type="caution">
    <text evidence="8">Lacks conserved residue(s) required for the propagation of feature annotation.</text>
</comment>
<comment type="similarity">
    <text evidence="1 8">Belongs to the class-I aminoacyl-tRNA synthetase family. Glutamate--tRNA ligase type 1 subfamily.</text>
</comment>
<feature type="domain" description="Glutamyl/glutaminyl-tRNA synthetase class Ib catalytic" evidence="9">
    <location>
        <begin position="5"/>
        <end position="308"/>
    </location>
</feature>
<dbReference type="InterPro" id="IPR004527">
    <property type="entry name" value="Glu-tRNA-ligase_bac/mito"/>
</dbReference>
<keyword evidence="3 8" id="KW-0436">Ligase</keyword>
<dbReference type="Pfam" id="PF19269">
    <property type="entry name" value="Anticodon_2"/>
    <property type="match status" value="1"/>
</dbReference>
<keyword evidence="6 8" id="KW-0648">Protein biosynthesis</keyword>
<evidence type="ECO:0000313" key="12">
    <source>
        <dbReference type="Proteomes" id="UP000577362"/>
    </source>
</evidence>
<comment type="function">
    <text evidence="8">Catalyzes the attachment of glutamate to tRNA(Glu) in a two-step reaction: glutamate is first activated by ATP to form Glu-AMP and then transferred to the acceptor end of tRNA(Glu).</text>
</comment>
<dbReference type="Proteomes" id="UP000577362">
    <property type="component" value="Unassembled WGS sequence"/>
</dbReference>
<keyword evidence="4 8" id="KW-0547">Nucleotide-binding</keyword>
<dbReference type="GO" id="GO:0006424">
    <property type="term" value="P:glutamyl-tRNA aminoacylation"/>
    <property type="evidence" value="ECO:0007669"/>
    <property type="project" value="UniProtKB-UniRule"/>
</dbReference>
<comment type="caution">
    <text evidence="11">The sequence shown here is derived from an EMBL/GenBank/DDBJ whole genome shotgun (WGS) entry which is preliminary data.</text>
</comment>
<sequence>MPAPVVRFAPSPTGRLHIGNARTALLNYLLARREGGRFVLRLDDTDLARSTREFADGIVEDLAWLGIVPDLTVRQSERTALYDAAVDRLIAMGRLYPCYETPEELERRRKRQLGRGLPPVYDRAALQLTAQEKAKLEAEGRRPHWRFLLEHRVVRWHDLVRGDSHVDCASLSDPVLRREDGTYLYTLPSVVDDLDLGITHVVRGEDHVTNTAVQIEIIEALGGTVPAFGHHNLLTTASGEGLSKRLGHLSLKGLRDGGLEPMAIASLAVLVGSAEAVRPVASLDDLAGLADLGRLSHAPAKFDEAELDGLNARLLHAMPYEDAQARLAALGVGGGAAFWEAVRGNLARLADVATWWEVVAGEIAPVVTDEALVAKARALLPDEPWDGATWKGWTDQVKAETGARGRALFMPLRQALTGLDHGPELAALLPLIGRDKAAARLEGRTA</sequence>
<feature type="binding site" evidence="8">
    <location>
        <position position="244"/>
    </location>
    <ligand>
        <name>ATP</name>
        <dbReference type="ChEBI" id="CHEBI:30616"/>
    </ligand>
</feature>
<comment type="catalytic activity">
    <reaction evidence="8">
        <text>tRNA(Glu) + L-glutamate + ATP = L-glutamyl-tRNA(Glu) + AMP + diphosphate</text>
        <dbReference type="Rhea" id="RHEA:23540"/>
        <dbReference type="Rhea" id="RHEA-COMP:9663"/>
        <dbReference type="Rhea" id="RHEA-COMP:9680"/>
        <dbReference type="ChEBI" id="CHEBI:29985"/>
        <dbReference type="ChEBI" id="CHEBI:30616"/>
        <dbReference type="ChEBI" id="CHEBI:33019"/>
        <dbReference type="ChEBI" id="CHEBI:78442"/>
        <dbReference type="ChEBI" id="CHEBI:78520"/>
        <dbReference type="ChEBI" id="CHEBI:456215"/>
        <dbReference type="EC" id="6.1.1.17"/>
    </reaction>
</comment>
<name>A0A840BVQ8_9HYPH</name>
<dbReference type="NCBIfam" id="TIGR00464">
    <property type="entry name" value="gltX_bact"/>
    <property type="match status" value="1"/>
</dbReference>
<evidence type="ECO:0000256" key="4">
    <source>
        <dbReference type="ARBA" id="ARBA00022741"/>
    </source>
</evidence>
<comment type="subcellular location">
    <subcellularLocation>
        <location evidence="8">Cytoplasm</location>
    </subcellularLocation>
</comment>
<dbReference type="InterPro" id="IPR020751">
    <property type="entry name" value="aa-tRNA-synth_I_codon-bd_sub2"/>
</dbReference>
<dbReference type="InterPro" id="IPR020058">
    <property type="entry name" value="Glu/Gln-tRNA-synth_Ib_cat-dom"/>
</dbReference>
<dbReference type="AlphaFoldDB" id="A0A840BVQ8"/>
<keyword evidence="5 8" id="KW-0067">ATP-binding</keyword>
<proteinExistence type="inferred from homology"/>
<dbReference type="PANTHER" id="PTHR43311">
    <property type="entry name" value="GLUTAMATE--TRNA LIGASE"/>
    <property type="match status" value="1"/>
</dbReference>
<evidence type="ECO:0000256" key="3">
    <source>
        <dbReference type="ARBA" id="ARBA00022598"/>
    </source>
</evidence>
<dbReference type="InterPro" id="IPR014729">
    <property type="entry name" value="Rossmann-like_a/b/a_fold"/>
</dbReference>
<dbReference type="GO" id="GO:0000049">
    <property type="term" value="F:tRNA binding"/>
    <property type="evidence" value="ECO:0007669"/>
    <property type="project" value="InterPro"/>
</dbReference>
<feature type="domain" description="Aminoacyl-tRNA synthetase class I anticodon-binding" evidence="10">
    <location>
        <begin position="372"/>
        <end position="442"/>
    </location>
</feature>
<evidence type="ECO:0000259" key="9">
    <source>
        <dbReference type="Pfam" id="PF00749"/>
    </source>
</evidence>
<accession>A0A840BVQ8</accession>
<dbReference type="InterPro" id="IPR049940">
    <property type="entry name" value="GluQ/Sye"/>
</dbReference>
<dbReference type="HAMAP" id="MF_00022">
    <property type="entry name" value="Glu_tRNA_synth_type1"/>
    <property type="match status" value="1"/>
</dbReference>
<dbReference type="InterPro" id="IPR000924">
    <property type="entry name" value="Glu/Gln-tRNA-synth"/>
</dbReference>
<keyword evidence="7 8" id="KW-0030">Aminoacyl-tRNA synthetase</keyword>
<evidence type="ECO:0000313" key="11">
    <source>
        <dbReference type="EMBL" id="MBB4015558.1"/>
    </source>
</evidence>